<keyword evidence="2" id="KW-1133">Transmembrane helix</keyword>
<organism evidence="3 4">
    <name type="scientific">Actinoalloteichus hymeniacidonis</name>
    <dbReference type="NCBI Taxonomy" id="340345"/>
    <lineage>
        <taxon>Bacteria</taxon>
        <taxon>Bacillati</taxon>
        <taxon>Actinomycetota</taxon>
        <taxon>Actinomycetes</taxon>
        <taxon>Pseudonocardiales</taxon>
        <taxon>Pseudonocardiaceae</taxon>
        <taxon>Actinoalloteichus</taxon>
    </lineage>
</organism>
<dbReference type="SUPFAM" id="SSF48452">
    <property type="entry name" value="TPR-like"/>
    <property type="match status" value="1"/>
</dbReference>
<dbReference type="PANTHER" id="PTHR46082:SF6">
    <property type="entry name" value="AAA+ ATPASE DOMAIN-CONTAINING PROTEIN-RELATED"/>
    <property type="match status" value="1"/>
</dbReference>
<feature type="transmembrane region" description="Helical" evidence="2">
    <location>
        <begin position="6"/>
        <end position="30"/>
    </location>
</feature>
<sequence length="281" mass="30092">MAAVLLLALTVSSIELLVWLLALIGLFTVAGPLRPAPGRQAVESAEVDLLDRAGPDAEDHHRKRIALHTLVLGADHPETIAACNDLGAALGEYGRWKEATTILRATLKSAVRALGEEHEDTLSTRNGLAVALHSCGRTAEAERLLRTVLTARTTILGAQHPHTLSTRGNLATVLADQQRWAEAEEHLRVVLDIRLGRPESDGSLLANTRHNLAGVLARRAPNAESQLLYAQALRWRRDHLGADHPLTTATNRALVELLRSGTAGSTTPPFSPGPASSTRSG</sequence>
<evidence type="ECO:0000256" key="1">
    <source>
        <dbReference type="SAM" id="MobiDB-lite"/>
    </source>
</evidence>
<dbReference type="InterPro" id="IPR053137">
    <property type="entry name" value="NLR-like"/>
</dbReference>
<dbReference type="InterPro" id="IPR011990">
    <property type="entry name" value="TPR-like_helical_dom_sf"/>
</dbReference>
<feature type="region of interest" description="Disordered" evidence="1">
    <location>
        <begin position="260"/>
        <end position="281"/>
    </location>
</feature>
<proteinExistence type="predicted"/>
<dbReference type="Gene3D" id="1.25.40.10">
    <property type="entry name" value="Tetratricopeptide repeat domain"/>
    <property type="match status" value="2"/>
</dbReference>
<evidence type="ECO:0000313" key="3">
    <source>
        <dbReference type="EMBL" id="AOS64812.1"/>
    </source>
</evidence>
<dbReference type="Proteomes" id="UP000095210">
    <property type="component" value="Chromosome"/>
</dbReference>
<gene>
    <name evidence="3" type="ORF">TL08_20105</name>
</gene>
<dbReference type="EMBL" id="CP014859">
    <property type="protein sequence ID" value="AOS64812.1"/>
    <property type="molecule type" value="Genomic_DNA"/>
</dbReference>
<accession>A0AAC9HSF1</accession>
<dbReference type="Pfam" id="PF13374">
    <property type="entry name" value="TPR_10"/>
    <property type="match status" value="1"/>
</dbReference>
<keyword evidence="4" id="KW-1185">Reference proteome</keyword>
<keyword evidence="2" id="KW-0812">Transmembrane</keyword>
<dbReference type="PANTHER" id="PTHR46082">
    <property type="entry name" value="ATP/GTP-BINDING PROTEIN-RELATED"/>
    <property type="match status" value="1"/>
</dbReference>
<dbReference type="Pfam" id="PF13424">
    <property type="entry name" value="TPR_12"/>
    <property type="match status" value="1"/>
</dbReference>
<dbReference type="AlphaFoldDB" id="A0AAC9HSF1"/>
<evidence type="ECO:0000313" key="4">
    <source>
        <dbReference type="Proteomes" id="UP000095210"/>
    </source>
</evidence>
<dbReference type="KEGG" id="ahm:TL08_20105"/>
<name>A0AAC9HSF1_9PSEU</name>
<reference evidence="4" key="1">
    <citation type="submission" date="2016-03" db="EMBL/GenBank/DDBJ databases">
        <title>Complete genome sequence of the type strain Actinoalloteichus hymeniacidonis DSM 45092.</title>
        <authorList>
            <person name="Schaffert L."/>
            <person name="Albersmeier A."/>
            <person name="Winkler A."/>
            <person name="Kalinowski J."/>
            <person name="Zotchev S."/>
            <person name="Ruckert C."/>
        </authorList>
    </citation>
    <scope>NUCLEOTIDE SEQUENCE [LARGE SCALE GENOMIC DNA]</scope>
    <source>
        <strain evidence="4">HPA177(T) (DSM 45092(T))</strain>
    </source>
</reference>
<feature type="compositionally biased region" description="Polar residues" evidence="1">
    <location>
        <begin position="262"/>
        <end position="281"/>
    </location>
</feature>
<keyword evidence="2" id="KW-0472">Membrane</keyword>
<evidence type="ECO:0000256" key="2">
    <source>
        <dbReference type="SAM" id="Phobius"/>
    </source>
</evidence>
<protein>
    <submittedName>
        <fullName evidence="3">Tetratricopeptide repeat</fullName>
    </submittedName>
</protein>
<dbReference type="RefSeq" id="WP_069851126.1">
    <property type="nucleotide sequence ID" value="NZ_CP014859.1"/>
</dbReference>